<protein>
    <submittedName>
        <fullName evidence="1">Uncharacterized protein</fullName>
    </submittedName>
</protein>
<dbReference type="EMBL" id="CARXXK010000002">
    <property type="protein sequence ID" value="CAI6353159.1"/>
    <property type="molecule type" value="Genomic_DNA"/>
</dbReference>
<name>A0AAV0WB61_9HEMI</name>
<dbReference type="AlphaFoldDB" id="A0AAV0WB61"/>
<evidence type="ECO:0000313" key="1">
    <source>
        <dbReference type="EMBL" id="CAI6353159.1"/>
    </source>
</evidence>
<accession>A0AAV0WB61</accession>
<dbReference type="Proteomes" id="UP001160148">
    <property type="component" value="Unassembled WGS sequence"/>
</dbReference>
<sequence length="68" mass="7852">MSDVNILFVNFEIPTVRSVMIMTIYWCSHTTPQKNQKKTNQIDDGDNDMFEPAYHLTENTKNTNLIGS</sequence>
<reference evidence="1 2" key="1">
    <citation type="submission" date="2023-01" db="EMBL/GenBank/DDBJ databases">
        <authorList>
            <person name="Whitehead M."/>
        </authorList>
    </citation>
    <scope>NUCLEOTIDE SEQUENCE [LARGE SCALE GENOMIC DNA]</scope>
</reference>
<keyword evidence="2" id="KW-1185">Reference proteome</keyword>
<gene>
    <name evidence="1" type="ORF">MEUPH1_LOCUS9309</name>
</gene>
<proteinExistence type="predicted"/>
<organism evidence="1 2">
    <name type="scientific">Macrosiphum euphorbiae</name>
    <name type="common">potato aphid</name>
    <dbReference type="NCBI Taxonomy" id="13131"/>
    <lineage>
        <taxon>Eukaryota</taxon>
        <taxon>Metazoa</taxon>
        <taxon>Ecdysozoa</taxon>
        <taxon>Arthropoda</taxon>
        <taxon>Hexapoda</taxon>
        <taxon>Insecta</taxon>
        <taxon>Pterygota</taxon>
        <taxon>Neoptera</taxon>
        <taxon>Paraneoptera</taxon>
        <taxon>Hemiptera</taxon>
        <taxon>Sternorrhyncha</taxon>
        <taxon>Aphidomorpha</taxon>
        <taxon>Aphidoidea</taxon>
        <taxon>Aphididae</taxon>
        <taxon>Macrosiphini</taxon>
        <taxon>Macrosiphum</taxon>
    </lineage>
</organism>
<evidence type="ECO:0000313" key="2">
    <source>
        <dbReference type="Proteomes" id="UP001160148"/>
    </source>
</evidence>
<comment type="caution">
    <text evidence="1">The sequence shown here is derived from an EMBL/GenBank/DDBJ whole genome shotgun (WGS) entry which is preliminary data.</text>
</comment>